<dbReference type="STRING" id="1122252.SAMN05660443_0624"/>
<evidence type="ECO:0000256" key="1">
    <source>
        <dbReference type="SAM" id="Phobius"/>
    </source>
</evidence>
<feature type="transmembrane region" description="Helical" evidence="1">
    <location>
        <begin position="6"/>
        <end position="26"/>
    </location>
</feature>
<sequence length="216" mass="24024">MPLPIIPIALWGAGAAVVAAASYYLFSDSDESENKKEINNKVLVTGPKESGKTTLINYIANGENKLKIQAGNNAIINIEIDEWSFDKENDASELKKKVANSETVVYVVRYDAFEGNKNQYSRFKSDFYHIGKQVGHDEGDADYKILLIVTHCEKPLHNKSNINSFDDVHSAITKLPDFEKAVAQVSACDLKVVCGSMKKEKYVKALIEKIENHLKG</sequence>
<dbReference type="SUPFAM" id="SSF52540">
    <property type="entry name" value="P-loop containing nucleoside triphosphate hydrolases"/>
    <property type="match status" value="1"/>
</dbReference>
<dbReference type="EMBL" id="FOLH01000001">
    <property type="protein sequence ID" value="SFB86768.1"/>
    <property type="molecule type" value="Genomic_DNA"/>
</dbReference>
<evidence type="ECO:0000313" key="2">
    <source>
        <dbReference type="EMBL" id="SFB86768.1"/>
    </source>
</evidence>
<organism evidence="2 3">
    <name type="scientific">Marinospirillum celere</name>
    <dbReference type="NCBI Taxonomy" id="1122252"/>
    <lineage>
        <taxon>Bacteria</taxon>
        <taxon>Pseudomonadati</taxon>
        <taxon>Pseudomonadota</taxon>
        <taxon>Gammaproteobacteria</taxon>
        <taxon>Oceanospirillales</taxon>
        <taxon>Oceanospirillaceae</taxon>
        <taxon>Marinospirillum</taxon>
    </lineage>
</organism>
<keyword evidence="1" id="KW-0812">Transmembrane</keyword>
<evidence type="ECO:0000313" key="3">
    <source>
        <dbReference type="Proteomes" id="UP000199058"/>
    </source>
</evidence>
<dbReference type="RefSeq" id="WP_091958982.1">
    <property type="nucleotide sequence ID" value="NZ_FOLH01000001.1"/>
</dbReference>
<keyword evidence="1" id="KW-1133">Transmembrane helix</keyword>
<protein>
    <submittedName>
        <fullName evidence="2">Uncharacterized protein</fullName>
    </submittedName>
</protein>
<name>A0A1I1EMN2_9GAMM</name>
<proteinExistence type="predicted"/>
<dbReference type="Proteomes" id="UP000199058">
    <property type="component" value="Unassembled WGS sequence"/>
</dbReference>
<gene>
    <name evidence="2" type="ORF">SAMN05660443_0624</name>
</gene>
<accession>A0A1I1EMN2</accession>
<dbReference type="AlphaFoldDB" id="A0A1I1EMN2"/>
<dbReference type="InterPro" id="IPR027417">
    <property type="entry name" value="P-loop_NTPase"/>
</dbReference>
<reference evidence="2 3" key="1">
    <citation type="submission" date="2016-10" db="EMBL/GenBank/DDBJ databases">
        <authorList>
            <person name="de Groot N.N."/>
        </authorList>
    </citation>
    <scope>NUCLEOTIDE SEQUENCE [LARGE SCALE GENOMIC DNA]</scope>
    <source>
        <strain evidence="2 3">DSM 18438</strain>
    </source>
</reference>
<keyword evidence="1" id="KW-0472">Membrane</keyword>
<dbReference type="Gene3D" id="3.40.50.300">
    <property type="entry name" value="P-loop containing nucleotide triphosphate hydrolases"/>
    <property type="match status" value="1"/>
</dbReference>
<keyword evidence="3" id="KW-1185">Reference proteome</keyword>